<dbReference type="GO" id="GO:0003677">
    <property type="term" value="F:DNA binding"/>
    <property type="evidence" value="ECO:0007669"/>
    <property type="project" value="InterPro"/>
</dbReference>
<name>A0A0M5IYN1_9BACT</name>
<dbReference type="GO" id="GO:0045892">
    <property type="term" value="P:negative regulation of DNA-templated transcription"/>
    <property type="evidence" value="ECO:0007669"/>
    <property type="project" value="InterPro"/>
</dbReference>
<dbReference type="InterPro" id="IPR010744">
    <property type="entry name" value="Phage_CI_N"/>
</dbReference>
<dbReference type="InterPro" id="IPR010982">
    <property type="entry name" value="Lambda_DNA-bd_dom_sf"/>
</dbReference>
<evidence type="ECO:0000313" key="2">
    <source>
        <dbReference type="EMBL" id="ALC15618.1"/>
    </source>
</evidence>
<dbReference type="KEGG" id="des:DSOUD_0831"/>
<proteinExistence type="predicted"/>
<dbReference type="STRING" id="1603606.DSOUD_0831"/>
<sequence>MRNVVINTSEIYERLKKVLNLRNDAELARVLKEPPKKLAVWKTRNTVPYEILVSFCGTKGLRLEWVLTGEGEEFETVGGIIQTATGNGHVQVGGKIETGAGARIGGVHIGREVITVEEGQAIWQSNDRDLVELIALLRDYGTPKMLAELRDKLLQVKKAVEGG</sequence>
<evidence type="ECO:0000259" key="1">
    <source>
        <dbReference type="Pfam" id="PF07022"/>
    </source>
</evidence>
<dbReference type="EMBL" id="CP010802">
    <property type="protein sequence ID" value="ALC15618.1"/>
    <property type="molecule type" value="Genomic_DNA"/>
</dbReference>
<evidence type="ECO:0000313" key="3">
    <source>
        <dbReference type="Proteomes" id="UP000057158"/>
    </source>
</evidence>
<protein>
    <submittedName>
        <fullName evidence="2">Putative CI repressor</fullName>
    </submittedName>
</protein>
<dbReference type="AlphaFoldDB" id="A0A0M5IYN1"/>
<dbReference type="PATRIC" id="fig|1603606.3.peg.914"/>
<accession>A0A0M5IYN1</accession>
<feature type="domain" description="Bacteriophage CI repressor N-terminal" evidence="1">
    <location>
        <begin position="12"/>
        <end position="73"/>
    </location>
</feature>
<dbReference type="Proteomes" id="UP000057158">
    <property type="component" value="Chromosome"/>
</dbReference>
<gene>
    <name evidence="2" type="ORF">DSOUD_0831</name>
</gene>
<dbReference type="Gene3D" id="1.10.260.40">
    <property type="entry name" value="lambda repressor-like DNA-binding domains"/>
    <property type="match status" value="1"/>
</dbReference>
<dbReference type="OrthoDB" id="5363392at2"/>
<organism evidence="2 3">
    <name type="scientific">Desulfuromonas soudanensis</name>
    <dbReference type="NCBI Taxonomy" id="1603606"/>
    <lineage>
        <taxon>Bacteria</taxon>
        <taxon>Pseudomonadati</taxon>
        <taxon>Thermodesulfobacteriota</taxon>
        <taxon>Desulfuromonadia</taxon>
        <taxon>Desulfuromonadales</taxon>
        <taxon>Desulfuromonadaceae</taxon>
        <taxon>Desulfuromonas</taxon>
    </lineage>
</organism>
<keyword evidence="3" id="KW-1185">Reference proteome</keyword>
<dbReference type="Pfam" id="PF07022">
    <property type="entry name" value="Phage_CI_repr"/>
    <property type="match status" value="1"/>
</dbReference>
<reference evidence="2 3" key="1">
    <citation type="submission" date="2015-07" db="EMBL/GenBank/DDBJ databases">
        <title>Isolation and Genomic Characterization of a Novel Halophilic Metal-Reducing Deltaproteobacterium from the Deep Subsurface.</title>
        <authorList>
            <person name="Badalamenti J.P."/>
            <person name="Summers Z.M."/>
            <person name="Gralnick J.A."/>
            <person name="Bond D.R."/>
        </authorList>
    </citation>
    <scope>NUCLEOTIDE SEQUENCE [LARGE SCALE GENOMIC DNA]</scope>
    <source>
        <strain evidence="2 3">WTL</strain>
    </source>
</reference>